<gene>
    <name evidence="1" type="ORF">F5891DRAFT_991508</name>
</gene>
<evidence type="ECO:0000313" key="1">
    <source>
        <dbReference type="EMBL" id="KAG1879018.1"/>
    </source>
</evidence>
<sequence length="181" mass="20883">RASRVNQASLSRLAKTSRLNKYMPVLKDHCPLHFGMTAKRVLAANDTNCPYTNSVPMHEYYVFKKMFTFAPFTYCFQCCLPQSKNHNGEQPACHAEYVYKKKSPCPFAGFIFKAVFCMWHEERFRTLLVKDVAGGATLSTLDEFIAWAIEENAEEGKYNNCVEAFLWFCAEIEKVKPNFFI</sequence>
<dbReference type="GeneID" id="64672426"/>
<reference evidence="1" key="1">
    <citation type="journal article" date="2020" name="New Phytol.">
        <title>Comparative genomics reveals dynamic genome evolution in host specialist ectomycorrhizal fungi.</title>
        <authorList>
            <person name="Lofgren L.A."/>
            <person name="Nguyen N.H."/>
            <person name="Vilgalys R."/>
            <person name="Ruytinx J."/>
            <person name="Liao H.L."/>
            <person name="Branco S."/>
            <person name="Kuo A."/>
            <person name="LaButti K."/>
            <person name="Lipzen A."/>
            <person name="Andreopoulos W."/>
            <person name="Pangilinan J."/>
            <person name="Riley R."/>
            <person name="Hundley H."/>
            <person name="Na H."/>
            <person name="Barry K."/>
            <person name="Grigoriev I.V."/>
            <person name="Stajich J.E."/>
            <person name="Kennedy P.G."/>
        </authorList>
    </citation>
    <scope>NUCLEOTIDE SEQUENCE</scope>
    <source>
        <strain evidence="1">FC203</strain>
    </source>
</reference>
<keyword evidence="2" id="KW-1185">Reference proteome</keyword>
<feature type="non-terminal residue" evidence="1">
    <location>
        <position position="1"/>
    </location>
</feature>
<accession>A0AAD4HBF5</accession>
<name>A0AAD4HBF5_9AGAM</name>
<evidence type="ECO:0000313" key="2">
    <source>
        <dbReference type="Proteomes" id="UP001195769"/>
    </source>
</evidence>
<comment type="caution">
    <text evidence="1">The sequence shown here is derived from an EMBL/GenBank/DDBJ whole genome shotgun (WGS) entry which is preliminary data.</text>
</comment>
<organism evidence="1 2">
    <name type="scientific">Suillus fuscotomentosus</name>
    <dbReference type="NCBI Taxonomy" id="1912939"/>
    <lineage>
        <taxon>Eukaryota</taxon>
        <taxon>Fungi</taxon>
        <taxon>Dikarya</taxon>
        <taxon>Basidiomycota</taxon>
        <taxon>Agaricomycotina</taxon>
        <taxon>Agaricomycetes</taxon>
        <taxon>Agaricomycetidae</taxon>
        <taxon>Boletales</taxon>
        <taxon>Suillineae</taxon>
        <taxon>Suillaceae</taxon>
        <taxon>Suillus</taxon>
    </lineage>
</organism>
<dbReference type="AlphaFoldDB" id="A0AAD4HBF5"/>
<protein>
    <submittedName>
        <fullName evidence="1">Uncharacterized protein</fullName>
    </submittedName>
</protein>
<proteinExistence type="predicted"/>
<dbReference type="RefSeq" id="XP_041216034.1">
    <property type="nucleotide sequence ID" value="XM_041378128.1"/>
</dbReference>
<dbReference type="EMBL" id="JABBWK010000718">
    <property type="protein sequence ID" value="KAG1879018.1"/>
    <property type="molecule type" value="Genomic_DNA"/>
</dbReference>
<dbReference type="Proteomes" id="UP001195769">
    <property type="component" value="Unassembled WGS sequence"/>
</dbReference>